<comment type="similarity">
    <text evidence="2">Belongs to the ATP-dependent DNA ligase family.</text>
</comment>
<evidence type="ECO:0000256" key="5">
    <source>
        <dbReference type="ARBA" id="ARBA00022741"/>
    </source>
</evidence>
<dbReference type="GO" id="GO:0006310">
    <property type="term" value="P:DNA recombination"/>
    <property type="evidence" value="ECO:0007669"/>
    <property type="project" value="InterPro"/>
</dbReference>
<evidence type="ECO:0000259" key="9">
    <source>
        <dbReference type="PROSITE" id="PS50160"/>
    </source>
</evidence>
<evidence type="ECO:0000256" key="8">
    <source>
        <dbReference type="SAM" id="MobiDB-lite"/>
    </source>
</evidence>
<dbReference type="Gene3D" id="1.10.3260.10">
    <property type="entry name" value="DNA ligase, ATP-dependent, N-terminal domain"/>
    <property type="match status" value="1"/>
</dbReference>
<keyword evidence="11" id="KW-1185">Reference proteome</keyword>
<dbReference type="FunFam" id="3.30.470.30:FF:000002">
    <property type="entry name" value="DNA ligase"/>
    <property type="match status" value="1"/>
</dbReference>
<dbReference type="CDD" id="cd07900">
    <property type="entry name" value="Adenylation_DNA_ligase_I_Euk"/>
    <property type="match status" value="1"/>
</dbReference>
<dbReference type="GO" id="GO:0005634">
    <property type="term" value="C:nucleus"/>
    <property type="evidence" value="ECO:0007669"/>
    <property type="project" value="UniProtKB-SubCell"/>
</dbReference>
<sequence>MSSPAKKRKLNTNQSTGSSRGIEFFFKRQQEVGGSSQSPSKPSESKHKSELIEVSSSGSAAAADSRQLQDDEALARKLQAEWNSKNEPEHVAEGAPEPENAPAASASRVASEPVAESSSKTEQAQASVQPFTLSLQSISTAQDTAALSIPLDHSPLTFDLSQCSASLKSAWDKEGSGRASYALLARCFVLVNATNSRIKIVDTLVNCLRLLIVADPQSLLPAVWLTTNAISPPFESLELGIGSSIISKALKTACGLDSKGLRSLYSRLGDPGDVAFEAKKKSAFTLRKPKPLTINSVYETLVQIAKAQGKGSAEVKQRLVDRLLLAASSGEESRYIVRTLCQNVSSPRPTWQANLAICVKFSEMLIVVQLRIGAVKTTILIALSRAFLLSRPTDASFGVEDPMELSQLPKESLATMYSKAEEAVKATFARRPNYNDLVPALLAHGSSSAFKLQEVCGPKIHVPIVPMLGSPTRDLSEVVSKVGNRAFTAEWKYDGQRAQVHYSIDNNSRPQISIFSRYLENITVQYPDIVAAIPSFLSDERGSTASFVLEGEIVAVSSKDSSTLLPFQTLSSRARKAVEGNNIEVEVCLFIFDLMFLNGNPLLAKPLRERRELLRTRFVQIQGRFMWVRSIDAEIDTDGGGMDTVMEFFREAVSHKCEGLMVKLLDPTPDPTPDANGKDTKPRSRRKPLPATYHPDKRVDSWLKVKKDYDASVADTLDLIPIAAWHGNGRKAKWWSPILLAVRREEDGALEAVCKCMSGFTDKVYREMRDFYDDGKGGGSRDGEVGEEECSSNGDTEPERKNTLPRRPALIEYYGPEPSVWFHPCEVWEIAFADITLSPTYTAAVGLVSEDRGLSLRFPRYLRKRSDKGIDEASTNSFLAALYRKQVAREDKASANCLEAIGELEELGD</sequence>
<keyword evidence="5" id="KW-0547">Nucleotide-binding</keyword>
<keyword evidence="4" id="KW-0235">DNA replication</keyword>
<dbReference type="InterPro" id="IPR050191">
    <property type="entry name" value="ATP-dep_DNA_ligase"/>
</dbReference>
<evidence type="ECO:0000256" key="6">
    <source>
        <dbReference type="ARBA" id="ARBA00022840"/>
    </source>
</evidence>
<dbReference type="Pfam" id="PF04675">
    <property type="entry name" value="DNA_ligase_A_N"/>
    <property type="match status" value="1"/>
</dbReference>
<organism evidence="10 11">
    <name type="scientific">Zalerion maritima</name>
    <dbReference type="NCBI Taxonomy" id="339359"/>
    <lineage>
        <taxon>Eukaryota</taxon>
        <taxon>Fungi</taxon>
        <taxon>Dikarya</taxon>
        <taxon>Ascomycota</taxon>
        <taxon>Pezizomycotina</taxon>
        <taxon>Sordariomycetes</taxon>
        <taxon>Lulworthiomycetidae</taxon>
        <taxon>Lulworthiales</taxon>
        <taxon>Lulworthiaceae</taxon>
        <taxon>Zalerion</taxon>
    </lineage>
</organism>
<dbReference type="PANTHER" id="PTHR45674:SF9">
    <property type="entry name" value="DNA LIGASE 3"/>
    <property type="match status" value="1"/>
</dbReference>
<feature type="compositionally biased region" description="Basic and acidic residues" evidence="8">
    <location>
        <begin position="67"/>
        <end position="92"/>
    </location>
</feature>
<feature type="region of interest" description="Disordered" evidence="8">
    <location>
        <begin position="776"/>
        <end position="802"/>
    </location>
</feature>
<protein>
    <submittedName>
        <fullName evidence="10">DNA ligase 3</fullName>
    </submittedName>
</protein>
<evidence type="ECO:0000256" key="3">
    <source>
        <dbReference type="ARBA" id="ARBA00022598"/>
    </source>
</evidence>
<dbReference type="Pfam" id="PF01068">
    <property type="entry name" value="DNA_ligase_A_M"/>
    <property type="match status" value="1"/>
</dbReference>
<dbReference type="SUPFAM" id="SSF117018">
    <property type="entry name" value="ATP-dependent DNA ligase DNA-binding domain"/>
    <property type="match status" value="1"/>
</dbReference>
<comment type="subcellular location">
    <subcellularLocation>
        <location evidence="1">Nucleus</location>
    </subcellularLocation>
</comment>
<evidence type="ECO:0000256" key="4">
    <source>
        <dbReference type="ARBA" id="ARBA00022705"/>
    </source>
</evidence>
<dbReference type="InterPro" id="IPR012308">
    <property type="entry name" value="DNA_ligase_ATP-dep_N"/>
</dbReference>
<dbReference type="CDD" id="cd07969">
    <property type="entry name" value="OBF_DNA_ligase_I"/>
    <property type="match status" value="1"/>
</dbReference>
<evidence type="ECO:0000256" key="1">
    <source>
        <dbReference type="ARBA" id="ARBA00004123"/>
    </source>
</evidence>
<dbReference type="GO" id="GO:0003677">
    <property type="term" value="F:DNA binding"/>
    <property type="evidence" value="ECO:0007669"/>
    <property type="project" value="InterPro"/>
</dbReference>
<keyword evidence="7" id="KW-0539">Nucleus</keyword>
<dbReference type="GO" id="GO:0005524">
    <property type="term" value="F:ATP binding"/>
    <property type="evidence" value="ECO:0007669"/>
    <property type="project" value="UniProtKB-KW"/>
</dbReference>
<accession>A0AAD5RM69</accession>
<feature type="compositionally biased region" description="Basic residues" evidence="8">
    <location>
        <begin position="1"/>
        <end position="10"/>
    </location>
</feature>
<dbReference type="GO" id="GO:0006273">
    <property type="term" value="P:lagging strand elongation"/>
    <property type="evidence" value="ECO:0007669"/>
    <property type="project" value="TreeGrafter"/>
</dbReference>
<dbReference type="PROSITE" id="PS00697">
    <property type="entry name" value="DNA_LIGASE_A1"/>
    <property type="match status" value="1"/>
</dbReference>
<dbReference type="InterPro" id="IPR016059">
    <property type="entry name" value="DNA_ligase_ATP-dep_CS"/>
</dbReference>
<feature type="region of interest" description="Disordered" evidence="8">
    <location>
        <begin position="664"/>
        <end position="693"/>
    </location>
</feature>
<keyword evidence="3 10" id="KW-0436">Ligase</keyword>
<name>A0AAD5RM69_9PEZI</name>
<dbReference type="Pfam" id="PF04679">
    <property type="entry name" value="DNA_ligase_A_C"/>
    <property type="match status" value="1"/>
</dbReference>
<dbReference type="GO" id="GO:0006281">
    <property type="term" value="P:DNA repair"/>
    <property type="evidence" value="ECO:0007669"/>
    <property type="project" value="InterPro"/>
</dbReference>
<comment type="caution">
    <text evidence="10">The sequence shown here is derived from an EMBL/GenBank/DDBJ whole genome shotgun (WGS) entry which is preliminary data.</text>
</comment>
<gene>
    <name evidence="10" type="ORF">MKZ38_003959</name>
</gene>
<evidence type="ECO:0000256" key="7">
    <source>
        <dbReference type="ARBA" id="ARBA00023242"/>
    </source>
</evidence>
<dbReference type="AlphaFoldDB" id="A0AAD5RM69"/>
<dbReference type="SUPFAM" id="SSF50249">
    <property type="entry name" value="Nucleic acid-binding proteins"/>
    <property type="match status" value="1"/>
</dbReference>
<evidence type="ECO:0000313" key="11">
    <source>
        <dbReference type="Proteomes" id="UP001201980"/>
    </source>
</evidence>
<feature type="compositionally biased region" description="Low complexity" evidence="8">
    <location>
        <begin position="93"/>
        <end position="106"/>
    </location>
</feature>
<feature type="compositionally biased region" description="Low complexity" evidence="8">
    <location>
        <begin position="55"/>
        <end position="65"/>
    </location>
</feature>
<dbReference type="PANTHER" id="PTHR45674">
    <property type="entry name" value="DNA LIGASE 1/3 FAMILY MEMBER"/>
    <property type="match status" value="1"/>
</dbReference>
<keyword evidence="6" id="KW-0067">ATP-binding</keyword>
<dbReference type="GO" id="GO:0003910">
    <property type="term" value="F:DNA ligase (ATP) activity"/>
    <property type="evidence" value="ECO:0007669"/>
    <property type="project" value="InterPro"/>
</dbReference>
<dbReference type="PROSITE" id="PS50160">
    <property type="entry name" value="DNA_LIGASE_A3"/>
    <property type="match status" value="1"/>
</dbReference>
<dbReference type="Proteomes" id="UP001201980">
    <property type="component" value="Unassembled WGS sequence"/>
</dbReference>
<feature type="region of interest" description="Disordered" evidence="8">
    <location>
        <begin position="1"/>
        <end position="125"/>
    </location>
</feature>
<dbReference type="InterPro" id="IPR012340">
    <property type="entry name" value="NA-bd_OB-fold"/>
</dbReference>
<dbReference type="InterPro" id="IPR012310">
    <property type="entry name" value="DNA_ligase_ATP-dep_cent"/>
</dbReference>
<evidence type="ECO:0000313" key="10">
    <source>
        <dbReference type="EMBL" id="KAJ2898407.1"/>
    </source>
</evidence>
<dbReference type="Gene3D" id="3.30.470.30">
    <property type="entry name" value="DNA ligase/mRNA capping enzyme"/>
    <property type="match status" value="1"/>
</dbReference>
<dbReference type="Gene3D" id="2.40.50.140">
    <property type="entry name" value="Nucleic acid-binding proteins"/>
    <property type="match status" value="1"/>
</dbReference>
<feature type="domain" description="ATP-dependent DNA ligase family profile" evidence="9">
    <location>
        <begin position="580"/>
        <end position="744"/>
    </location>
</feature>
<dbReference type="InterPro" id="IPR012309">
    <property type="entry name" value="DNA_ligase_ATP-dep_C"/>
</dbReference>
<proteinExistence type="inferred from homology"/>
<dbReference type="EMBL" id="JAKWBI020000232">
    <property type="protein sequence ID" value="KAJ2898407.1"/>
    <property type="molecule type" value="Genomic_DNA"/>
</dbReference>
<evidence type="ECO:0000256" key="2">
    <source>
        <dbReference type="ARBA" id="ARBA00007572"/>
    </source>
</evidence>
<reference evidence="10" key="1">
    <citation type="submission" date="2022-07" db="EMBL/GenBank/DDBJ databases">
        <title>Draft genome sequence of Zalerion maritima ATCC 34329, a (micro)plastics degrading marine fungus.</title>
        <authorList>
            <person name="Paco A."/>
            <person name="Goncalves M.F.M."/>
            <person name="Rocha-Santos T.A.P."/>
            <person name="Alves A."/>
        </authorList>
    </citation>
    <scope>NUCLEOTIDE SEQUENCE</scope>
    <source>
        <strain evidence="10">ATCC 34329</strain>
    </source>
</reference>
<dbReference type="Gene3D" id="3.30.1490.70">
    <property type="match status" value="1"/>
</dbReference>
<dbReference type="InterPro" id="IPR036599">
    <property type="entry name" value="DNA_ligase_N_sf"/>
</dbReference>
<dbReference type="SUPFAM" id="SSF56091">
    <property type="entry name" value="DNA ligase/mRNA capping enzyme, catalytic domain"/>
    <property type="match status" value="1"/>
</dbReference>
<feature type="compositionally biased region" description="Polar residues" evidence="8">
    <location>
        <begin position="116"/>
        <end position="125"/>
    </location>
</feature>